<evidence type="ECO:0000256" key="11">
    <source>
        <dbReference type="SAM" id="Phobius"/>
    </source>
</evidence>
<comment type="similarity">
    <text evidence="2">Belongs to the cation transport ATPase (P-type) (TC 3.A.3) family. Type IB subfamily.</text>
</comment>
<dbReference type="NCBIfam" id="TIGR01494">
    <property type="entry name" value="ATPase_P-type"/>
    <property type="match status" value="1"/>
</dbReference>
<dbReference type="SFLD" id="SFLDG00002">
    <property type="entry name" value="C1.7:_P-type_atpase_like"/>
    <property type="match status" value="1"/>
</dbReference>
<dbReference type="NCBIfam" id="TIGR01511">
    <property type="entry name" value="ATPase-IB1_Cu"/>
    <property type="match status" value="1"/>
</dbReference>
<organism evidence="13 14">
    <name type="scientific">Halocatena pleomorpha</name>
    <dbReference type="NCBI Taxonomy" id="1785090"/>
    <lineage>
        <taxon>Archaea</taxon>
        <taxon>Methanobacteriati</taxon>
        <taxon>Methanobacteriota</taxon>
        <taxon>Stenosarchaea group</taxon>
        <taxon>Halobacteria</taxon>
        <taxon>Halobacteriales</taxon>
        <taxon>Natronomonadaceae</taxon>
        <taxon>Halocatena</taxon>
    </lineage>
</organism>
<dbReference type="Gene3D" id="3.40.50.1000">
    <property type="entry name" value="HAD superfamily/HAD-like"/>
    <property type="match status" value="1"/>
</dbReference>
<dbReference type="Pfam" id="PF00702">
    <property type="entry name" value="Hydrolase"/>
    <property type="match status" value="1"/>
</dbReference>
<dbReference type="GO" id="GO:0016887">
    <property type="term" value="F:ATP hydrolysis activity"/>
    <property type="evidence" value="ECO:0007669"/>
    <property type="project" value="InterPro"/>
</dbReference>
<dbReference type="InterPro" id="IPR008250">
    <property type="entry name" value="ATPase_P-typ_transduc_dom_A_sf"/>
</dbReference>
<dbReference type="GO" id="GO:0016020">
    <property type="term" value="C:membrane"/>
    <property type="evidence" value="ECO:0007669"/>
    <property type="project" value="InterPro"/>
</dbReference>
<dbReference type="InterPro" id="IPR044492">
    <property type="entry name" value="P_typ_ATPase_HD_dom"/>
</dbReference>
<evidence type="ECO:0000256" key="8">
    <source>
        <dbReference type="ARBA" id="ARBA00022989"/>
    </source>
</evidence>
<dbReference type="SUPFAM" id="SSF56784">
    <property type="entry name" value="HAD-like"/>
    <property type="match status" value="1"/>
</dbReference>
<dbReference type="Gene3D" id="3.30.70.100">
    <property type="match status" value="1"/>
</dbReference>
<keyword evidence="4" id="KW-0479">Metal-binding</keyword>
<evidence type="ECO:0000256" key="10">
    <source>
        <dbReference type="SAM" id="MobiDB-lite"/>
    </source>
</evidence>
<evidence type="ECO:0000256" key="2">
    <source>
        <dbReference type="ARBA" id="ARBA00006024"/>
    </source>
</evidence>
<evidence type="ECO:0000256" key="5">
    <source>
        <dbReference type="ARBA" id="ARBA00022741"/>
    </source>
</evidence>
<dbReference type="PRINTS" id="PR00120">
    <property type="entry name" value="HATPASE"/>
</dbReference>
<evidence type="ECO:0000313" key="13">
    <source>
        <dbReference type="EMBL" id="RRJ30785.1"/>
    </source>
</evidence>
<name>A0A3P3RBL3_9EURY</name>
<dbReference type="CDD" id="cd00371">
    <property type="entry name" value="HMA"/>
    <property type="match status" value="1"/>
</dbReference>
<keyword evidence="8 11" id="KW-1133">Transmembrane helix</keyword>
<proteinExistence type="inferred from homology"/>
<dbReference type="InterPro" id="IPR023299">
    <property type="entry name" value="ATPase_P-typ_cyto_dom_N"/>
</dbReference>
<evidence type="ECO:0000313" key="14">
    <source>
        <dbReference type="Proteomes" id="UP000282322"/>
    </source>
</evidence>
<feature type="transmembrane region" description="Helical" evidence="11">
    <location>
        <begin position="419"/>
        <end position="441"/>
    </location>
</feature>
<keyword evidence="5" id="KW-0547">Nucleotide-binding</keyword>
<feature type="region of interest" description="Disordered" evidence="10">
    <location>
        <begin position="802"/>
        <end position="824"/>
    </location>
</feature>
<dbReference type="AlphaFoldDB" id="A0A3P3RBL3"/>
<dbReference type="PRINTS" id="PR00119">
    <property type="entry name" value="CATATPASE"/>
</dbReference>
<dbReference type="InterPro" id="IPR023214">
    <property type="entry name" value="HAD_sf"/>
</dbReference>
<dbReference type="PROSITE" id="PS50846">
    <property type="entry name" value="HMA_2"/>
    <property type="match status" value="1"/>
</dbReference>
<dbReference type="SUPFAM" id="SSF55008">
    <property type="entry name" value="HMA, heavy metal-associated domain"/>
    <property type="match status" value="1"/>
</dbReference>
<dbReference type="InterPro" id="IPR036412">
    <property type="entry name" value="HAD-like_sf"/>
</dbReference>
<keyword evidence="7" id="KW-1278">Translocase</keyword>
<feature type="transmembrane region" description="Helical" evidence="11">
    <location>
        <begin position="198"/>
        <end position="222"/>
    </location>
</feature>
<evidence type="ECO:0000256" key="7">
    <source>
        <dbReference type="ARBA" id="ARBA00022967"/>
    </source>
</evidence>
<dbReference type="InterPro" id="IPR036163">
    <property type="entry name" value="HMA_dom_sf"/>
</dbReference>
<feature type="transmembrane region" description="Helical" evidence="11">
    <location>
        <begin position="268"/>
        <end position="285"/>
    </location>
</feature>
<dbReference type="NCBIfam" id="TIGR01525">
    <property type="entry name" value="ATPase-IB_hvy"/>
    <property type="match status" value="1"/>
</dbReference>
<feature type="transmembrane region" description="Helical" evidence="11">
    <location>
        <begin position="243"/>
        <end position="262"/>
    </location>
</feature>
<dbReference type="SFLD" id="SFLDS00003">
    <property type="entry name" value="Haloacid_Dehalogenase"/>
    <property type="match status" value="1"/>
</dbReference>
<dbReference type="InterPro" id="IPR001757">
    <property type="entry name" value="P_typ_ATPase"/>
</dbReference>
<dbReference type="PANTHER" id="PTHR43520:SF8">
    <property type="entry name" value="P-TYPE CU(+) TRANSPORTER"/>
    <property type="match status" value="1"/>
</dbReference>
<dbReference type="PANTHER" id="PTHR43520">
    <property type="entry name" value="ATP7, ISOFORM B"/>
    <property type="match status" value="1"/>
</dbReference>
<accession>A0A3P3RBL3</accession>
<dbReference type="InterPro" id="IPR018303">
    <property type="entry name" value="ATPase_P-typ_P_site"/>
</dbReference>
<dbReference type="EMBL" id="RRCH01000019">
    <property type="protein sequence ID" value="RRJ30785.1"/>
    <property type="molecule type" value="Genomic_DNA"/>
</dbReference>
<evidence type="ECO:0000256" key="3">
    <source>
        <dbReference type="ARBA" id="ARBA00022692"/>
    </source>
</evidence>
<dbReference type="SUPFAM" id="SSF81653">
    <property type="entry name" value="Calcium ATPase, transduction domain A"/>
    <property type="match status" value="1"/>
</dbReference>
<evidence type="ECO:0000256" key="4">
    <source>
        <dbReference type="ARBA" id="ARBA00022723"/>
    </source>
</evidence>
<dbReference type="OrthoDB" id="8588at2157"/>
<protein>
    <submittedName>
        <fullName evidence="13">Cation-translocating P-type ATPase</fullName>
    </submittedName>
</protein>
<dbReference type="Proteomes" id="UP000282322">
    <property type="component" value="Unassembled WGS sequence"/>
</dbReference>
<dbReference type="GO" id="GO:0055070">
    <property type="term" value="P:copper ion homeostasis"/>
    <property type="evidence" value="ECO:0007669"/>
    <property type="project" value="TreeGrafter"/>
</dbReference>
<keyword evidence="6" id="KW-0067">ATP-binding</keyword>
<evidence type="ECO:0000256" key="1">
    <source>
        <dbReference type="ARBA" id="ARBA00004127"/>
    </source>
</evidence>
<dbReference type="GO" id="GO:0012505">
    <property type="term" value="C:endomembrane system"/>
    <property type="evidence" value="ECO:0007669"/>
    <property type="project" value="UniProtKB-SubCell"/>
</dbReference>
<evidence type="ECO:0000259" key="12">
    <source>
        <dbReference type="PROSITE" id="PS50846"/>
    </source>
</evidence>
<gene>
    <name evidence="13" type="ORF">EIK79_09140</name>
</gene>
<dbReference type="Pfam" id="PF00122">
    <property type="entry name" value="E1-E2_ATPase"/>
    <property type="match status" value="1"/>
</dbReference>
<dbReference type="InterPro" id="IPR023298">
    <property type="entry name" value="ATPase_P-typ_TM_dom_sf"/>
</dbReference>
<feature type="transmembrane region" description="Helical" evidence="11">
    <location>
        <begin position="447"/>
        <end position="472"/>
    </location>
</feature>
<feature type="transmembrane region" description="Helical" evidence="11">
    <location>
        <begin position="167"/>
        <end position="186"/>
    </location>
</feature>
<dbReference type="SUPFAM" id="SSF81665">
    <property type="entry name" value="Calcium ATPase, transmembrane domain M"/>
    <property type="match status" value="1"/>
</dbReference>
<evidence type="ECO:0000256" key="6">
    <source>
        <dbReference type="ARBA" id="ARBA00022840"/>
    </source>
</evidence>
<dbReference type="RefSeq" id="WP_124954818.1">
    <property type="nucleotide sequence ID" value="NZ_RRCH01000019.1"/>
</dbReference>
<reference evidence="13 14" key="1">
    <citation type="submission" date="2018-11" db="EMBL/GenBank/DDBJ databases">
        <title>Taxonoimc description of Halomarina strain SPP-AMP-1.</title>
        <authorList>
            <person name="Pal Y."/>
            <person name="Srinivasana K."/>
            <person name="Verma A."/>
            <person name="Kumar P."/>
        </authorList>
    </citation>
    <scope>NUCLEOTIDE SEQUENCE [LARGE SCALE GENOMIC DNA]</scope>
    <source>
        <strain evidence="13 14">SPP-AMP-1</strain>
    </source>
</reference>
<sequence length="824" mass="87825">MSTCSLCELQITGQPITEETADGTELFCCRGCREIARLLEDTDAETAEAADSVPVSVDDLRERVAAESTDSSVPSDTDGAETAYRSVDGMHCKTCEGFIELLATDTDGIHEAEASYATEMVRLVYDPDTIEEASLSDAVSRLGYHASAPDEEDSSLRNRLEFGRYRAIISVILAMPVMFPYLLFIYPVNLGIYQESFLYGGTMASMVFAPLAVWSTLIVLGLGYPIFRGAYVSLRVGQPNMDVLVSIAVVAAYLYSIATYVMGGRHPYFDVAVMVLVVVTVGNHVESRIKRTALGDRSSLTESRVTDARRLTEDGPTETVSVESCTAGDRLLVKPGERVPIDGTIVEGTAAVDESLITGESIPQTKTVGDRVLGGSVLTDSTVVLEVGPDGTSTIDRLIELLWNTKSGDSGTQRLVNRFAVVFVPLVLLLAAGTTVGWLLSGASVSTAVMIGVSVLVISCPCSLGIATPLALSAGSRDASSESVLVLNDSVLERIDDSDIVVFDKTGTLTTGEMSVAAVIGEQSSEILARAAAVERRSSHPLAAAIDEKAPPTPDRSVSAFERDERAVSALVDDVRVVVGHPDTFDTNEWTIPDTVQDAVETAYQSGVHPTAVGWDGTVRGVITVHDTPRDEWESVVSELAEDDREIVVLTGDDERLARRFGAHDAVDHVFAGVRPESKRAIVSGLCERGTTTMVGDGTNDAPALASADLGIAVASGTELAIDAADAVIMDDRLTSVPTIFELASATRRRIKHNLVWAGLYNAVAIPIAIAGLITPLIAAAAMAVSSLVVVYNSKRRLIPKRSEERTTPADSEVSRYDVDSQPV</sequence>
<dbReference type="SFLD" id="SFLDF00027">
    <property type="entry name" value="p-type_atpase"/>
    <property type="match status" value="1"/>
</dbReference>
<feature type="transmembrane region" description="Helical" evidence="11">
    <location>
        <begin position="755"/>
        <end position="771"/>
    </location>
</feature>
<dbReference type="InterPro" id="IPR006121">
    <property type="entry name" value="HMA_dom"/>
</dbReference>
<dbReference type="InterPro" id="IPR059000">
    <property type="entry name" value="ATPase_P-type_domA"/>
</dbReference>
<dbReference type="GO" id="GO:0005524">
    <property type="term" value="F:ATP binding"/>
    <property type="evidence" value="ECO:0007669"/>
    <property type="project" value="UniProtKB-KW"/>
</dbReference>
<dbReference type="PROSITE" id="PS00154">
    <property type="entry name" value="ATPASE_E1_E2"/>
    <property type="match status" value="1"/>
</dbReference>
<feature type="domain" description="HMA" evidence="12">
    <location>
        <begin position="81"/>
        <end position="147"/>
    </location>
</feature>
<comment type="subcellular location">
    <subcellularLocation>
        <location evidence="1">Endomembrane system</location>
        <topology evidence="1">Multi-pass membrane protein</topology>
    </subcellularLocation>
</comment>
<dbReference type="GO" id="GO:0043682">
    <property type="term" value="F:P-type divalent copper transporter activity"/>
    <property type="evidence" value="ECO:0007669"/>
    <property type="project" value="TreeGrafter"/>
</dbReference>
<dbReference type="Gene3D" id="2.70.150.10">
    <property type="entry name" value="Calcium-transporting ATPase, cytoplasmic transduction domain A"/>
    <property type="match status" value="1"/>
</dbReference>
<dbReference type="InterPro" id="IPR027256">
    <property type="entry name" value="P-typ_ATPase_IB"/>
</dbReference>
<keyword evidence="14" id="KW-1185">Reference proteome</keyword>
<dbReference type="Pfam" id="PF00403">
    <property type="entry name" value="HMA"/>
    <property type="match status" value="1"/>
</dbReference>
<dbReference type="GO" id="GO:0005507">
    <property type="term" value="F:copper ion binding"/>
    <property type="evidence" value="ECO:0007669"/>
    <property type="project" value="TreeGrafter"/>
</dbReference>
<comment type="caution">
    <text evidence="13">The sequence shown here is derived from an EMBL/GenBank/DDBJ whole genome shotgun (WGS) entry which is preliminary data.</text>
</comment>
<evidence type="ECO:0000256" key="9">
    <source>
        <dbReference type="ARBA" id="ARBA00023136"/>
    </source>
</evidence>
<dbReference type="Gene3D" id="3.40.1110.10">
    <property type="entry name" value="Calcium-transporting ATPase, cytoplasmic domain N"/>
    <property type="match status" value="1"/>
</dbReference>
<keyword evidence="3 11" id="KW-0812">Transmembrane</keyword>
<keyword evidence="9 11" id="KW-0472">Membrane</keyword>